<proteinExistence type="inferred from homology"/>
<dbReference type="PANTHER" id="PTHR13234:SF8">
    <property type="entry name" value="GAMMA-INTERFERON-INDUCIBLE LYSOSOMAL THIOL REDUCTASE"/>
    <property type="match status" value="1"/>
</dbReference>
<organism evidence="7">
    <name type="scientific">Clastoptera arizonana</name>
    <name type="common">Arizona spittle bug</name>
    <dbReference type="NCBI Taxonomy" id="38151"/>
    <lineage>
        <taxon>Eukaryota</taxon>
        <taxon>Metazoa</taxon>
        <taxon>Ecdysozoa</taxon>
        <taxon>Arthropoda</taxon>
        <taxon>Hexapoda</taxon>
        <taxon>Insecta</taxon>
        <taxon>Pterygota</taxon>
        <taxon>Neoptera</taxon>
        <taxon>Paraneoptera</taxon>
        <taxon>Hemiptera</taxon>
        <taxon>Auchenorrhyncha</taxon>
        <taxon>Cercopoidea</taxon>
        <taxon>Clastopteridae</taxon>
        <taxon>Clastoptera</taxon>
    </lineage>
</organism>
<dbReference type="Pfam" id="PF03227">
    <property type="entry name" value="GILT"/>
    <property type="match status" value="1"/>
</dbReference>
<dbReference type="EMBL" id="GEDC01021371">
    <property type="protein sequence ID" value="JAS15927.1"/>
    <property type="molecule type" value="Transcribed_RNA"/>
</dbReference>
<keyword evidence="5" id="KW-0325">Glycoprotein</keyword>
<evidence type="ECO:0000256" key="1">
    <source>
        <dbReference type="ARBA" id="ARBA00004613"/>
    </source>
</evidence>
<feature type="chain" id="PRO_5008580591" description="Gamma-interferon-inducible lysosomal thiol reductase" evidence="6">
    <location>
        <begin position="22"/>
        <end position="242"/>
    </location>
</feature>
<evidence type="ECO:0000256" key="6">
    <source>
        <dbReference type="SAM" id="SignalP"/>
    </source>
</evidence>
<comment type="subcellular location">
    <subcellularLocation>
        <location evidence="1">Secreted</location>
    </subcellularLocation>
</comment>
<dbReference type="PANTHER" id="PTHR13234">
    <property type="entry name" value="GAMMA-INTERFERON INDUCIBLE LYSOSOMAL THIOL REDUCTASE GILT"/>
    <property type="match status" value="1"/>
</dbReference>
<gene>
    <name evidence="7" type="ORF">g.12880</name>
</gene>
<dbReference type="GO" id="GO:0016671">
    <property type="term" value="F:oxidoreductase activity, acting on a sulfur group of donors, disulfide as acceptor"/>
    <property type="evidence" value="ECO:0007669"/>
    <property type="project" value="InterPro"/>
</dbReference>
<feature type="signal peptide" evidence="6">
    <location>
        <begin position="1"/>
        <end position="21"/>
    </location>
</feature>
<dbReference type="GO" id="GO:0005576">
    <property type="term" value="C:extracellular region"/>
    <property type="evidence" value="ECO:0007669"/>
    <property type="project" value="UniProtKB-SubCell"/>
</dbReference>
<evidence type="ECO:0008006" key="8">
    <source>
        <dbReference type="Google" id="ProtNLM"/>
    </source>
</evidence>
<dbReference type="AlphaFoldDB" id="A0A1B6CR92"/>
<keyword evidence="4 6" id="KW-0732">Signal</keyword>
<evidence type="ECO:0000256" key="3">
    <source>
        <dbReference type="ARBA" id="ARBA00022525"/>
    </source>
</evidence>
<evidence type="ECO:0000256" key="5">
    <source>
        <dbReference type="ARBA" id="ARBA00023180"/>
    </source>
</evidence>
<evidence type="ECO:0000313" key="7">
    <source>
        <dbReference type="EMBL" id="JAS15927.1"/>
    </source>
</evidence>
<reference evidence="7" key="1">
    <citation type="submission" date="2015-12" db="EMBL/GenBank/DDBJ databases">
        <title>De novo transcriptome assembly of four potential Pierce s Disease insect vectors from Arizona vineyards.</title>
        <authorList>
            <person name="Tassone E.E."/>
        </authorList>
    </citation>
    <scope>NUCLEOTIDE SEQUENCE</scope>
</reference>
<accession>A0A1B6CR92</accession>
<comment type="similarity">
    <text evidence="2">Belongs to the GILT family.</text>
</comment>
<protein>
    <recommendedName>
        <fullName evidence="8">Gamma-interferon-inducible lysosomal thiol reductase</fullName>
    </recommendedName>
</protein>
<dbReference type="InterPro" id="IPR004911">
    <property type="entry name" value="Interferon-induced_GILT"/>
</dbReference>
<evidence type="ECO:0000256" key="2">
    <source>
        <dbReference type="ARBA" id="ARBA00005679"/>
    </source>
</evidence>
<keyword evidence="3" id="KW-0964">Secreted</keyword>
<sequence>MASIVVVNALCMSLIFAFAQAGLLPDAIPKIPVSVYYESYCPDSVKFLTKQLYPAYTSPLASFLNITLVPFGKASYTKNESGAYTFNCHHGNKECIGNKVHACALNLLPSMDDAFRFINCASAMIMEDPKTEDYPGPQCGSKLGISYDNIQHCVSTSQGDDFLVMYGNKTKELEPPLTSVPYVVISEKHVDGESIKAVTDFKSVICDRIPGVKPAICTEKSSAINIQATLLPLFFAFILSRI</sequence>
<evidence type="ECO:0000256" key="4">
    <source>
        <dbReference type="ARBA" id="ARBA00022729"/>
    </source>
</evidence>
<name>A0A1B6CR92_9HEMI</name>